<evidence type="ECO:0000313" key="2">
    <source>
        <dbReference type="EMBL" id="AZA95623.1"/>
    </source>
</evidence>
<dbReference type="EMBL" id="CP033912">
    <property type="protein sequence ID" value="AZA95623.1"/>
    <property type="molecule type" value="Genomic_DNA"/>
</dbReference>
<proteinExistence type="predicted"/>
<accession>A0ABN5S1G8</accession>
<dbReference type="RefSeq" id="WP_123860818.1">
    <property type="nucleotide sequence ID" value="NZ_CP033912.1"/>
</dbReference>
<keyword evidence="3" id="KW-1185">Reference proteome</keyword>
<name>A0ABN5S1G8_9FLAO</name>
<reference evidence="2 3" key="1">
    <citation type="submission" date="2018-11" db="EMBL/GenBank/DDBJ databases">
        <title>Proposal to divide the Flavobacteriaceae and reorganize its genera based on Amino Acid Identity values calculated from whole genome sequences.</title>
        <authorList>
            <person name="Nicholson A.C."/>
            <person name="Gulvik C.A."/>
            <person name="Whitney A.M."/>
            <person name="Humrighouse B.W."/>
            <person name="Bell M."/>
            <person name="Holmes B."/>
            <person name="Steigerwalt A.G."/>
            <person name="Villarma A."/>
            <person name="Sheth M."/>
            <person name="Batra D."/>
            <person name="Pryor J."/>
            <person name="Bernardet J.-F."/>
            <person name="Hugo C."/>
            <person name="Kampfer P."/>
            <person name="Newman J."/>
            <person name="McQuiston J.R."/>
        </authorList>
    </citation>
    <scope>NUCLEOTIDE SEQUENCE [LARGE SCALE GENOMIC DNA]</scope>
    <source>
        <strain evidence="2 3">H5143</strain>
    </source>
</reference>
<dbReference type="Proteomes" id="UP000281741">
    <property type="component" value="Chromosome"/>
</dbReference>
<organism evidence="2 3">
    <name type="scientific">Chryseobacterium shandongense</name>
    <dbReference type="NCBI Taxonomy" id="1493872"/>
    <lineage>
        <taxon>Bacteria</taxon>
        <taxon>Pseudomonadati</taxon>
        <taxon>Bacteroidota</taxon>
        <taxon>Flavobacteriia</taxon>
        <taxon>Flavobacteriales</taxon>
        <taxon>Weeksellaceae</taxon>
        <taxon>Chryseobacterium group</taxon>
        <taxon>Chryseobacterium</taxon>
    </lineage>
</organism>
<protein>
    <submittedName>
        <fullName evidence="2">Uncharacterized protein</fullName>
    </submittedName>
</protein>
<evidence type="ECO:0000313" key="3">
    <source>
        <dbReference type="Proteomes" id="UP000281741"/>
    </source>
</evidence>
<evidence type="ECO:0000256" key="1">
    <source>
        <dbReference type="SAM" id="MobiDB-lite"/>
    </source>
</evidence>
<feature type="region of interest" description="Disordered" evidence="1">
    <location>
        <begin position="1"/>
        <end position="41"/>
    </location>
</feature>
<gene>
    <name evidence="2" type="ORF">EG353_08615</name>
</gene>
<sequence>MVCSASLRLNFSKRKTGKKKADNPSGLSGKPKGNGISPGGWQGNAQQYGEAITLPCHYAVVFWLGVWDGCPL</sequence>